<gene>
    <name evidence="1" type="ORF">MEPE_02569</name>
</gene>
<evidence type="ECO:0000313" key="1">
    <source>
        <dbReference type="EMBL" id="SNX83861.1"/>
    </source>
</evidence>
<dbReference type="EMBL" id="OAPG01000004">
    <property type="protein sequence ID" value="SNX83861.1"/>
    <property type="molecule type" value="Genomic_DNA"/>
</dbReference>
<name>A0AAJ4XLB5_9BASI</name>
<dbReference type="Proteomes" id="UP001294444">
    <property type="component" value="Unassembled WGS sequence"/>
</dbReference>
<sequence>MYTSLALAHLPSLALNSVPNTEFADHAAVVTYIAFALDLSTSAPTVADFTVANLSELWPASSIRA</sequence>
<reference evidence="1" key="1">
    <citation type="submission" date="2023-10" db="EMBL/GenBank/DDBJ databases">
        <authorList>
            <person name="Guldener U."/>
        </authorList>
    </citation>
    <scope>NUCLEOTIDE SEQUENCE</scope>
    <source>
        <strain evidence="1">Mp4</strain>
    </source>
</reference>
<keyword evidence="2" id="KW-1185">Reference proteome</keyword>
<evidence type="ECO:0000313" key="2">
    <source>
        <dbReference type="Proteomes" id="UP001294444"/>
    </source>
</evidence>
<protein>
    <submittedName>
        <fullName evidence="1">Uncharacterized protein</fullName>
    </submittedName>
</protein>
<organism evidence="1 2">
    <name type="scientific">Melanopsichium pennsylvanicum</name>
    <dbReference type="NCBI Taxonomy" id="63383"/>
    <lineage>
        <taxon>Eukaryota</taxon>
        <taxon>Fungi</taxon>
        <taxon>Dikarya</taxon>
        <taxon>Basidiomycota</taxon>
        <taxon>Ustilaginomycotina</taxon>
        <taxon>Ustilaginomycetes</taxon>
        <taxon>Ustilaginales</taxon>
        <taxon>Ustilaginaceae</taxon>
        <taxon>Melanopsichium</taxon>
    </lineage>
</organism>
<comment type="caution">
    <text evidence="1">The sequence shown here is derived from an EMBL/GenBank/DDBJ whole genome shotgun (WGS) entry which is preliminary data.</text>
</comment>
<dbReference type="AlphaFoldDB" id="A0AAJ4XLB5"/>
<accession>A0AAJ4XLB5</accession>
<proteinExistence type="predicted"/>